<protein>
    <recommendedName>
        <fullName evidence="3">cellulase</fullName>
        <ecNumber evidence="3">3.2.1.4</ecNumber>
    </recommendedName>
</protein>
<evidence type="ECO:0000256" key="6">
    <source>
        <dbReference type="ARBA" id="ARBA00023277"/>
    </source>
</evidence>
<dbReference type="Proteomes" id="UP001642260">
    <property type="component" value="Unassembled WGS sequence"/>
</dbReference>
<name>A0ABC8JE99_ERUVS</name>
<dbReference type="EMBL" id="CAKOAT010080710">
    <property type="protein sequence ID" value="CAH8314219.1"/>
    <property type="molecule type" value="Genomic_DNA"/>
</dbReference>
<evidence type="ECO:0000313" key="11">
    <source>
        <dbReference type="Proteomes" id="UP001642260"/>
    </source>
</evidence>
<comment type="catalytic activity">
    <reaction evidence="1">
        <text>Endohydrolysis of (1-&gt;4)-beta-D-glucosidic linkages in cellulose, lichenin and cereal beta-D-glucans.</text>
        <dbReference type="EC" id="3.2.1.4"/>
    </reaction>
</comment>
<dbReference type="EC" id="3.2.1.4" evidence="3"/>
<keyword evidence="8" id="KW-0624">Polysaccharide degradation</keyword>
<dbReference type="InterPro" id="IPR008928">
    <property type="entry name" value="6-hairpin_glycosidase_sf"/>
</dbReference>
<evidence type="ECO:0000256" key="8">
    <source>
        <dbReference type="ARBA" id="ARBA00023326"/>
    </source>
</evidence>
<comment type="caution">
    <text evidence="10">The sequence shown here is derived from an EMBL/GenBank/DDBJ whole genome shotgun (WGS) entry which is preliminary data.</text>
</comment>
<reference evidence="10 11" key="1">
    <citation type="submission" date="2022-03" db="EMBL/GenBank/DDBJ databases">
        <authorList>
            <person name="Macdonald S."/>
            <person name="Ahmed S."/>
            <person name="Newling K."/>
        </authorList>
    </citation>
    <scope>NUCLEOTIDE SEQUENCE [LARGE SCALE GENOMIC DNA]</scope>
</reference>
<organism evidence="10 11">
    <name type="scientific">Eruca vesicaria subsp. sativa</name>
    <name type="common">Garden rocket</name>
    <name type="synonym">Eruca sativa</name>
    <dbReference type="NCBI Taxonomy" id="29727"/>
    <lineage>
        <taxon>Eukaryota</taxon>
        <taxon>Viridiplantae</taxon>
        <taxon>Streptophyta</taxon>
        <taxon>Embryophyta</taxon>
        <taxon>Tracheophyta</taxon>
        <taxon>Spermatophyta</taxon>
        <taxon>Magnoliopsida</taxon>
        <taxon>eudicotyledons</taxon>
        <taxon>Gunneridae</taxon>
        <taxon>Pentapetalae</taxon>
        <taxon>rosids</taxon>
        <taxon>malvids</taxon>
        <taxon>Brassicales</taxon>
        <taxon>Brassicaceae</taxon>
        <taxon>Brassiceae</taxon>
        <taxon>Eruca</taxon>
    </lineage>
</organism>
<dbReference type="Gene3D" id="1.50.10.10">
    <property type="match status" value="1"/>
</dbReference>
<dbReference type="AlphaFoldDB" id="A0ABC8JE99"/>
<keyword evidence="6" id="KW-0119">Carbohydrate metabolism</keyword>
<accession>A0ABC8JE99</accession>
<keyword evidence="4" id="KW-0378">Hydrolase</keyword>
<evidence type="ECO:0000256" key="2">
    <source>
        <dbReference type="ARBA" id="ARBA00007072"/>
    </source>
</evidence>
<proteinExistence type="inferred from homology"/>
<dbReference type="GO" id="GO:0008810">
    <property type="term" value="F:cellulase activity"/>
    <property type="evidence" value="ECO:0007669"/>
    <property type="project" value="UniProtKB-EC"/>
</dbReference>
<dbReference type="InterPro" id="IPR001701">
    <property type="entry name" value="Glyco_hydro_9"/>
</dbReference>
<evidence type="ECO:0000256" key="5">
    <source>
        <dbReference type="ARBA" id="ARBA00023001"/>
    </source>
</evidence>
<evidence type="ECO:0000256" key="1">
    <source>
        <dbReference type="ARBA" id="ARBA00000966"/>
    </source>
</evidence>
<dbReference type="Pfam" id="PF00759">
    <property type="entry name" value="Glyco_hydro_9"/>
    <property type="match status" value="1"/>
</dbReference>
<evidence type="ECO:0000256" key="3">
    <source>
        <dbReference type="ARBA" id="ARBA00012601"/>
    </source>
</evidence>
<comment type="similarity">
    <text evidence="2">Belongs to the glycosyl hydrolase 9 (cellulase E) family.</text>
</comment>
<evidence type="ECO:0000256" key="7">
    <source>
        <dbReference type="ARBA" id="ARBA00023295"/>
    </source>
</evidence>
<keyword evidence="5" id="KW-0136">Cellulose degradation</keyword>
<gene>
    <name evidence="10" type="ORF">ERUC_LOCUS7105</name>
</gene>
<evidence type="ECO:0000313" key="10">
    <source>
        <dbReference type="EMBL" id="CAH8314219.1"/>
    </source>
</evidence>
<dbReference type="InterPro" id="IPR012341">
    <property type="entry name" value="6hp_glycosidase-like_sf"/>
</dbReference>
<sequence length="131" mass="14266">MLSGEREAQVGSGRTSGGSVVHNDHYCWTRPEDIDYDRTVNRCDGGCSDLAAEMSAALASASIVFKDNRDYSKKLVHGAKTLFTYANAMGRCLVIKLPIVIWQRMPVPSGVALTMVSLAGTTNYPELRLVL</sequence>
<evidence type="ECO:0000259" key="9">
    <source>
        <dbReference type="Pfam" id="PF00759"/>
    </source>
</evidence>
<evidence type="ECO:0000256" key="4">
    <source>
        <dbReference type="ARBA" id="ARBA00022801"/>
    </source>
</evidence>
<keyword evidence="7" id="KW-0326">Glycosidase</keyword>
<dbReference type="SUPFAM" id="SSF48208">
    <property type="entry name" value="Six-hairpin glycosidases"/>
    <property type="match status" value="1"/>
</dbReference>
<dbReference type="GO" id="GO:0030245">
    <property type="term" value="P:cellulose catabolic process"/>
    <property type="evidence" value="ECO:0007669"/>
    <property type="project" value="UniProtKB-KW"/>
</dbReference>
<feature type="domain" description="Glycoside hydrolase family 9" evidence="9">
    <location>
        <begin position="9"/>
        <end position="87"/>
    </location>
</feature>
<keyword evidence="11" id="KW-1185">Reference proteome</keyword>
<dbReference type="PANTHER" id="PTHR22298">
    <property type="entry name" value="ENDO-1,4-BETA-GLUCANASE"/>
    <property type="match status" value="1"/>
</dbReference>